<reference evidence="1" key="2">
    <citation type="submission" date="2022-06" db="EMBL/GenBank/DDBJ databases">
        <title>Xiashengella guii gen. nov. sp. nov., a bacterium isolated form anaerobic digestion tank.</title>
        <authorList>
            <person name="Huang H."/>
        </authorList>
    </citation>
    <scope>NUCLEOTIDE SEQUENCE</scope>
    <source>
        <strain evidence="1">Ai-910</strain>
    </source>
</reference>
<dbReference type="Pfam" id="PF09674">
    <property type="entry name" value="DUF2400"/>
    <property type="match status" value="1"/>
</dbReference>
<organism evidence="1 2">
    <name type="scientific">Xiashengella succiniciproducens</name>
    <dbReference type="NCBI Taxonomy" id="2949635"/>
    <lineage>
        <taxon>Bacteria</taxon>
        <taxon>Pseudomonadati</taxon>
        <taxon>Bacteroidota</taxon>
        <taxon>Bacteroidia</taxon>
        <taxon>Marinilabiliales</taxon>
        <taxon>Marinilabiliaceae</taxon>
        <taxon>Xiashengella</taxon>
    </lineage>
</organism>
<name>A0A9J6ZPH5_9BACT</name>
<protein>
    <submittedName>
        <fullName evidence="1">TIGR02757 family protein</fullName>
    </submittedName>
</protein>
<evidence type="ECO:0000313" key="2">
    <source>
        <dbReference type="Proteomes" id="UP001056426"/>
    </source>
</evidence>
<gene>
    <name evidence="1" type="ORF">M9189_11305</name>
</gene>
<dbReference type="NCBIfam" id="TIGR02757">
    <property type="entry name" value="TIGR02757 family protein"/>
    <property type="match status" value="1"/>
</dbReference>
<accession>A0A9J6ZPH5</accession>
<keyword evidence="2" id="KW-1185">Reference proteome</keyword>
<reference evidence="1" key="1">
    <citation type="submission" date="2022-05" db="EMBL/GenBank/DDBJ databases">
        <authorList>
            <person name="Sun X."/>
        </authorList>
    </citation>
    <scope>NUCLEOTIDE SEQUENCE</scope>
    <source>
        <strain evidence="1">Ai-910</strain>
    </source>
</reference>
<dbReference type="EMBL" id="CP098400">
    <property type="protein sequence ID" value="URW79439.1"/>
    <property type="molecule type" value="Genomic_DNA"/>
</dbReference>
<dbReference type="KEGG" id="alkq:M9189_11305"/>
<proteinExistence type="predicted"/>
<evidence type="ECO:0000313" key="1">
    <source>
        <dbReference type="EMBL" id="URW79439.1"/>
    </source>
</evidence>
<dbReference type="RefSeq" id="WP_250723322.1">
    <property type="nucleotide sequence ID" value="NZ_CP098400.1"/>
</dbReference>
<dbReference type="AlphaFoldDB" id="A0A9J6ZPH5"/>
<sequence length="259" mass="30283">MISDRVRDFLERKAEQYNGRWFIEKDPISIPHLFTKKEDIEISGFLVSTIAWGRRSMILQKARILMEWMHMSPHDFVLNADDREFSRLSGFVYRTFNGADCQYFVSALREIYLNNGGLEKVITDGYRDGGSVYAALDRFRQIFMQYEPLERTGKHFANVTKGSSAKRLNMYLRWMVRNDGIVDFGLWKGIRTADLMIPLDVHVGRIGRQLGLLERKQDDWKAVEELTQQLRLLRPDDPVYYDYALFGTGVFESEADLEL</sequence>
<dbReference type="InterPro" id="IPR014127">
    <property type="entry name" value="CHP02757"/>
</dbReference>
<dbReference type="Proteomes" id="UP001056426">
    <property type="component" value="Chromosome"/>
</dbReference>